<evidence type="ECO:0000256" key="4">
    <source>
        <dbReference type="ARBA" id="ARBA00022833"/>
    </source>
</evidence>
<keyword evidence="4" id="KW-0862">Zinc</keyword>
<gene>
    <name evidence="6" type="ORF">DERYTH_LOCUS11733</name>
</gene>
<dbReference type="EMBL" id="CAJVPY010007389">
    <property type="protein sequence ID" value="CAG8679799.1"/>
    <property type="molecule type" value="Genomic_DNA"/>
</dbReference>
<keyword evidence="2" id="KW-0479">Metal-binding</keyword>
<protein>
    <submittedName>
        <fullName evidence="6">15682_t:CDS:1</fullName>
    </submittedName>
</protein>
<keyword evidence="7" id="KW-1185">Reference proteome</keyword>
<organism evidence="6 7">
    <name type="scientific">Dentiscutata erythropus</name>
    <dbReference type="NCBI Taxonomy" id="1348616"/>
    <lineage>
        <taxon>Eukaryota</taxon>
        <taxon>Fungi</taxon>
        <taxon>Fungi incertae sedis</taxon>
        <taxon>Mucoromycota</taxon>
        <taxon>Glomeromycotina</taxon>
        <taxon>Glomeromycetes</taxon>
        <taxon>Diversisporales</taxon>
        <taxon>Gigasporaceae</taxon>
        <taxon>Dentiscutata</taxon>
    </lineage>
</organism>
<dbReference type="AlphaFoldDB" id="A0A9N9HDM1"/>
<evidence type="ECO:0000313" key="6">
    <source>
        <dbReference type="EMBL" id="CAG8679799.1"/>
    </source>
</evidence>
<dbReference type="GO" id="GO:0008270">
    <property type="term" value="F:zinc ion binding"/>
    <property type="evidence" value="ECO:0007669"/>
    <property type="project" value="UniProtKB-KW"/>
</dbReference>
<evidence type="ECO:0000256" key="5">
    <source>
        <dbReference type="ARBA" id="ARBA00023242"/>
    </source>
</evidence>
<evidence type="ECO:0000313" key="7">
    <source>
        <dbReference type="Proteomes" id="UP000789405"/>
    </source>
</evidence>
<dbReference type="Proteomes" id="UP000789405">
    <property type="component" value="Unassembled WGS sequence"/>
</dbReference>
<keyword evidence="3" id="KW-0863">Zinc-finger</keyword>
<name>A0A9N9HDM1_9GLOM</name>
<proteinExistence type="predicted"/>
<dbReference type="PANTHER" id="PTHR46481">
    <property type="entry name" value="ZINC FINGER BED DOMAIN-CONTAINING PROTEIN 4"/>
    <property type="match status" value="1"/>
</dbReference>
<dbReference type="GO" id="GO:0005634">
    <property type="term" value="C:nucleus"/>
    <property type="evidence" value="ECO:0007669"/>
    <property type="project" value="UniProtKB-SubCell"/>
</dbReference>
<evidence type="ECO:0000256" key="1">
    <source>
        <dbReference type="ARBA" id="ARBA00004123"/>
    </source>
</evidence>
<reference evidence="6" key="1">
    <citation type="submission" date="2021-06" db="EMBL/GenBank/DDBJ databases">
        <authorList>
            <person name="Kallberg Y."/>
            <person name="Tangrot J."/>
            <person name="Rosling A."/>
        </authorList>
    </citation>
    <scope>NUCLEOTIDE SEQUENCE</scope>
    <source>
        <strain evidence="6">MA453B</strain>
    </source>
</reference>
<evidence type="ECO:0000256" key="3">
    <source>
        <dbReference type="ARBA" id="ARBA00022771"/>
    </source>
</evidence>
<dbReference type="PANTHER" id="PTHR46481:SF10">
    <property type="entry name" value="ZINC FINGER BED DOMAIN-CONTAINING PROTEIN 39"/>
    <property type="match status" value="1"/>
</dbReference>
<keyword evidence="5" id="KW-0539">Nucleus</keyword>
<comment type="caution">
    <text evidence="6">The sequence shown here is derived from an EMBL/GenBank/DDBJ whole genome shotgun (WGS) entry which is preliminary data.</text>
</comment>
<sequence>MATTEKDRKTAKCKIPKCTHAEFFCGDGGSTSPLWCHLEVSHWAQYVTTEEYGKKKKKVQNEGGNIMEAFKMDSKNPSVKTLTSLDNTKLRDMFAAWIVKRQRLFNIIKDPELIEIIEFLNPTAKLVKGDAIKNTIMSLYSSGKRELKASFMIIYHIRVLWIKYIES</sequence>
<accession>A0A9N9HDM1</accession>
<evidence type="ECO:0000256" key="2">
    <source>
        <dbReference type="ARBA" id="ARBA00022723"/>
    </source>
</evidence>
<comment type="subcellular location">
    <subcellularLocation>
        <location evidence="1">Nucleus</location>
    </subcellularLocation>
</comment>
<dbReference type="InterPro" id="IPR052035">
    <property type="entry name" value="ZnF_BED_domain_contain"/>
</dbReference>